<keyword evidence="1" id="KW-0812">Transmembrane</keyword>
<evidence type="ECO:0000313" key="3">
    <source>
        <dbReference type="Proteomes" id="UP000652477"/>
    </source>
</evidence>
<dbReference type="EMBL" id="JACOPF010000001">
    <property type="protein sequence ID" value="MBC5688549.1"/>
    <property type="molecule type" value="Genomic_DNA"/>
</dbReference>
<keyword evidence="1" id="KW-1133">Transmembrane helix</keyword>
<dbReference type="Proteomes" id="UP000652477">
    <property type="component" value="Unassembled WGS sequence"/>
</dbReference>
<dbReference type="RefSeq" id="WP_186875156.1">
    <property type="nucleotide sequence ID" value="NZ_JACOPF010000001.1"/>
</dbReference>
<evidence type="ECO:0000256" key="1">
    <source>
        <dbReference type="SAM" id="Phobius"/>
    </source>
</evidence>
<gene>
    <name evidence="2" type="ORF">H8S37_06335</name>
</gene>
<feature type="transmembrane region" description="Helical" evidence="1">
    <location>
        <begin position="6"/>
        <end position="25"/>
    </location>
</feature>
<accession>A0A923LHU1</accession>
<sequence>MNTVTISIIIIAAVGYFVFQGIKNFQLHSMDVALRKKDSDMVERVADMGMSRRLLGEYVCDLYKLRVYYIAKEHEKFEKMLRYMIETKYRDPADKKSFLEVYFHTFLIKGNRKYADWLLEEIKNTKEPAFIHYNEMAYAVMLDERNDLIDEMVEEINSKKYYGFALGVILFMVAKQYSYLNDKKNAIAYYQSAKACFHPRSVYMPVVDRCLREENTDGEHALE</sequence>
<organism evidence="2 3">
    <name type="scientific">Mediterraneibacter hominis</name>
    <dbReference type="NCBI Taxonomy" id="2763054"/>
    <lineage>
        <taxon>Bacteria</taxon>
        <taxon>Bacillati</taxon>
        <taxon>Bacillota</taxon>
        <taxon>Clostridia</taxon>
        <taxon>Lachnospirales</taxon>
        <taxon>Lachnospiraceae</taxon>
        <taxon>Mediterraneibacter</taxon>
    </lineage>
</organism>
<keyword evidence="3" id="KW-1185">Reference proteome</keyword>
<protein>
    <submittedName>
        <fullName evidence="2">Uncharacterized protein</fullName>
    </submittedName>
</protein>
<comment type="caution">
    <text evidence="2">The sequence shown here is derived from an EMBL/GenBank/DDBJ whole genome shotgun (WGS) entry which is preliminary data.</text>
</comment>
<proteinExistence type="predicted"/>
<dbReference type="AlphaFoldDB" id="A0A923LHU1"/>
<evidence type="ECO:0000313" key="2">
    <source>
        <dbReference type="EMBL" id="MBC5688549.1"/>
    </source>
</evidence>
<feature type="transmembrane region" description="Helical" evidence="1">
    <location>
        <begin position="161"/>
        <end position="180"/>
    </location>
</feature>
<keyword evidence="1" id="KW-0472">Membrane</keyword>
<name>A0A923LHU1_9FIRM</name>
<reference evidence="2" key="1">
    <citation type="submission" date="2020-08" db="EMBL/GenBank/DDBJ databases">
        <title>Genome public.</title>
        <authorList>
            <person name="Liu C."/>
            <person name="Sun Q."/>
        </authorList>
    </citation>
    <scope>NUCLEOTIDE SEQUENCE</scope>
    <source>
        <strain evidence="2">NSJ-55</strain>
    </source>
</reference>